<name>A0A8X6MVR6_NEPPI</name>
<proteinExistence type="predicted"/>
<dbReference type="AlphaFoldDB" id="A0A8X6MVR6"/>
<gene>
    <name evidence="1" type="ORF">NPIL_375661</name>
</gene>
<dbReference type="OrthoDB" id="6607528at2759"/>
<comment type="caution">
    <text evidence="1">The sequence shown here is derived from an EMBL/GenBank/DDBJ whole genome shotgun (WGS) entry which is preliminary data.</text>
</comment>
<protein>
    <submittedName>
        <fullName evidence="1">Uncharacterized protein</fullName>
    </submittedName>
</protein>
<organism evidence="1 2">
    <name type="scientific">Nephila pilipes</name>
    <name type="common">Giant wood spider</name>
    <name type="synonym">Nephila maculata</name>
    <dbReference type="NCBI Taxonomy" id="299642"/>
    <lineage>
        <taxon>Eukaryota</taxon>
        <taxon>Metazoa</taxon>
        <taxon>Ecdysozoa</taxon>
        <taxon>Arthropoda</taxon>
        <taxon>Chelicerata</taxon>
        <taxon>Arachnida</taxon>
        <taxon>Araneae</taxon>
        <taxon>Araneomorphae</taxon>
        <taxon>Entelegynae</taxon>
        <taxon>Araneoidea</taxon>
        <taxon>Nephilidae</taxon>
        <taxon>Nephila</taxon>
    </lineage>
</organism>
<dbReference type="Proteomes" id="UP000887013">
    <property type="component" value="Unassembled WGS sequence"/>
</dbReference>
<reference evidence="1" key="1">
    <citation type="submission" date="2020-08" db="EMBL/GenBank/DDBJ databases">
        <title>Multicomponent nature underlies the extraordinary mechanical properties of spider dragline silk.</title>
        <authorList>
            <person name="Kono N."/>
            <person name="Nakamura H."/>
            <person name="Mori M."/>
            <person name="Yoshida Y."/>
            <person name="Ohtoshi R."/>
            <person name="Malay A.D."/>
            <person name="Moran D.A.P."/>
            <person name="Tomita M."/>
            <person name="Numata K."/>
            <person name="Arakawa K."/>
        </authorList>
    </citation>
    <scope>NUCLEOTIDE SEQUENCE</scope>
</reference>
<dbReference type="EMBL" id="BMAW01097540">
    <property type="protein sequence ID" value="GFS80223.1"/>
    <property type="molecule type" value="Genomic_DNA"/>
</dbReference>
<evidence type="ECO:0000313" key="1">
    <source>
        <dbReference type="EMBL" id="GFS80223.1"/>
    </source>
</evidence>
<evidence type="ECO:0000313" key="2">
    <source>
        <dbReference type="Proteomes" id="UP000887013"/>
    </source>
</evidence>
<accession>A0A8X6MVR6</accession>
<keyword evidence="2" id="KW-1185">Reference proteome</keyword>
<sequence>MSRTEQRAILVAEGEHITDIHCRMVVVNGFSSRDAVKLLQYRRQETGCRLIRTALSSWKKLLMNEDIEPDTAEFETDDYHKILQQSDENAATLPGIELWIEKDVEDPSNHILTD</sequence>